<dbReference type="RefSeq" id="WP_167170936.1">
    <property type="nucleotide sequence ID" value="NZ_BAAAOO010000020.1"/>
</dbReference>
<sequence length="77" mass="7817">MPSREVTVIPVGTPGAVVSPTHWATPESPAAFPMTVAVPSAFGIEIDPALAVCCLRAVRSAAAAVRMAMARGSGISR</sequence>
<reference evidence="1 2" key="1">
    <citation type="submission" date="2020-02" db="EMBL/GenBank/DDBJ databases">
        <title>Sequencing the genomes of 1000 actinobacteria strains.</title>
        <authorList>
            <person name="Klenk H.-P."/>
        </authorList>
    </citation>
    <scope>NUCLEOTIDE SEQUENCE [LARGE SCALE GENOMIC DNA]</scope>
    <source>
        <strain evidence="1 2">DSM 19609</strain>
    </source>
</reference>
<dbReference type="Proteomes" id="UP000749311">
    <property type="component" value="Unassembled WGS sequence"/>
</dbReference>
<dbReference type="EMBL" id="JAAMOZ010000003">
    <property type="protein sequence ID" value="NIH58462.1"/>
    <property type="molecule type" value="Genomic_DNA"/>
</dbReference>
<protein>
    <submittedName>
        <fullName evidence="1">Uncharacterized protein</fullName>
    </submittedName>
</protein>
<evidence type="ECO:0000313" key="2">
    <source>
        <dbReference type="Proteomes" id="UP000749311"/>
    </source>
</evidence>
<accession>A0ABX0SNX4</accession>
<gene>
    <name evidence="1" type="ORF">FB473_003157</name>
</gene>
<proteinExistence type="predicted"/>
<comment type="caution">
    <text evidence="1">The sequence shown here is derived from an EMBL/GenBank/DDBJ whole genome shotgun (WGS) entry which is preliminary data.</text>
</comment>
<organism evidence="1 2">
    <name type="scientific">Brooklawnia cerclae</name>
    <dbReference type="NCBI Taxonomy" id="349934"/>
    <lineage>
        <taxon>Bacteria</taxon>
        <taxon>Bacillati</taxon>
        <taxon>Actinomycetota</taxon>
        <taxon>Actinomycetes</taxon>
        <taxon>Propionibacteriales</taxon>
        <taxon>Propionibacteriaceae</taxon>
        <taxon>Brooklawnia</taxon>
    </lineage>
</organism>
<keyword evidence="2" id="KW-1185">Reference proteome</keyword>
<name>A0ABX0SNX4_9ACTN</name>
<evidence type="ECO:0000313" key="1">
    <source>
        <dbReference type="EMBL" id="NIH58462.1"/>
    </source>
</evidence>